<dbReference type="Pfam" id="PF13511">
    <property type="entry name" value="DUF4124"/>
    <property type="match status" value="1"/>
</dbReference>
<evidence type="ECO:0000259" key="3">
    <source>
        <dbReference type="Pfam" id="PF13511"/>
    </source>
</evidence>
<evidence type="ECO:0000256" key="1">
    <source>
        <dbReference type="SAM" id="MobiDB-lite"/>
    </source>
</evidence>
<keyword evidence="2" id="KW-0732">Signal</keyword>
<protein>
    <recommendedName>
        <fullName evidence="3">DUF4124 domain-containing protein</fullName>
    </recommendedName>
</protein>
<dbReference type="EMBL" id="DF970151">
    <property type="protein sequence ID" value="GAP65131.1"/>
    <property type="molecule type" value="Genomic_DNA"/>
</dbReference>
<feature type="region of interest" description="Disordered" evidence="1">
    <location>
        <begin position="106"/>
        <end position="145"/>
    </location>
</feature>
<sequence length="145" mass="15275">MMRRLLPIALMLALPAFAGQVYKWTDAKGTVHYSDSPPPQGARYSRVRVEGAGVEAPEPPAAGPAQPAAGGGAASAAASTAHVADTPDNRAKLCADLRKNIALLESDQPLAMGADGSKQQSLDAARRSQELATERDQYQRYCSGR</sequence>
<feature type="region of interest" description="Disordered" evidence="1">
    <location>
        <begin position="31"/>
        <end position="85"/>
    </location>
</feature>
<feature type="compositionally biased region" description="Basic and acidic residues" evidence="1">
    <location>
        <begin position="124"/>
        <end position="138"/>
    </location>
</feature>
<dbReference type="Proteomes" id="UP000253740">
    <property type="component" value="Unassembled WGS sequence"/>
</dbReference>
<accession>A0A0K8QKF1</accession>
<dbReference type="InterPro" id="IPR025392">
    <property type="entry name" value="DUF4124"/>
</dbReference>
<evidence type="ECO:0000313" key="5">
    <source>
        <dbReference type="Proteomes" id="UP000253740"/>
    </source>
</evidence>
<feature type="signal peptide" evidence="2">
    <location>
        <begin position="1"/>
        <end position="18"/>
    </location>
</feature>
<dbReference type="STRING" id="1475481.GCA_000953855_00427"/>
<dbReference type="AlphaFoldDB" id="A0A0K8QKF1"/>
<proteinExistence type="predicted"/>
<evidence type="ECO:0000256" key="2">
    <source>
        <dbReference type="SAM" id="SignalP"/>
    </source>
</evidence>
<evidence type="ECO:0000313" key="4">
    <source>
        <dbReference type="EMBL" id="GAP65131.1"/>
    </source>
</evidence>
<reference evidence="4" key="1">
    <citation type="submission" date="2015-08" db="EMBL/GenBank/DDBJ databases">
        <title>Complete DNA Sequence of Pseudomonas syringae pv. actinidiae, the Causal Agent of Kiwifruit Canker Disease.</title>
        <authorList>
            <person name="Rikkerink E.H.A."/>
            <person name="Fineran P.C."/>
        </authorList>
    </citation>
    <scope>NUCLEOTIDE SEQUENCE</scope>
    <source>
        <strain evidence="4">SkMP5</strain>
    </source>
</reference>
<feature type="compositionally biased region" description="Low complexity" evidence="1">
    <location>
        <begin position="63"/>
        <end position="84"/>
    </location>
</feature>
<gene>
    <name evidence="4" type="ORF">MBSD_n0420</name>
</gene>
<feature type="chain" id="PRO_5005515074" description="DUF4124 domain-containing protein" evidence="2">
    <location>
        <begin position="19"/>
        <end position="145"/>
    </location>
</feature>
<name>A0A0K8QKF1_9GAMM</name>
<keyword evidence="5" id="KW-1185">Reference proteome</keyword>
<organism evidence="4">
    <name type="scientific">Mizugakiibacter sediminis</name>
    <dbReference type="NCBI Taxonomy" id="1475481"/>
    <lineage>
        <taxon>Bacteria</taxon>
        <taxon>Pseudomonadati</taxon>
        <taxon>Pseudomonadota</taxon>
        <taxon>Gammaproteobacteria</taxon>
        <taxon>Lysobacterales</taxon>
        <taxon>Rhodanobacteraceae</taxon>
        <taxon>Mizugakiibacter</taxon>
    </lineage>
</organism>
<feature type="domain" description="DUF4124" evidence="3">
    <location>
        <begin position="9"/>
        <end position="62"/>
    </location>
</feature>